<dbReference type="AlphaFoldDB" id="A0ABD8AA64"/>
<evidence type="ECO:0000313" key="3">
    <source>
        <dbReference type="Proteomes" id="UP001626603"/>
    </source>
</evidence>
<dbReference type="Proteomes" id="UP001626603">
    <property type="component" value="Chromosome"/>
</dbReference>
<gene>
    <name evidence="2" type="ORF">R6Y95_01020</name>
</gene>
<protein>
    <submittedName>
        <fullName evidence="2">Uncharacterized protein</fullName>
    </submittedName>
</protein>
<feature type="region of interest" description="Disordered" evidence="1">
    <location>
        <begin position="47"/>
        <end position="68"/>
    </location>
</feature>
<evidence type="ECO:0000313" key="2">
    <source>
        <dbReference type="EMBL" id="WOX55933.1"/>
    </source>
</evidence>
<keyword evidence="3" id="KW-1185">Reference proteome</keyword>
<proteinExistence type="predicted"/>
<name>A0ABD8AA64_9EURY</name>
<reference evidence="2 3" key="1">
    <citation type="submission" date="2023-10" db="EMBL/GenBank/DDBJ databases">
        <title>The complete genome sequence of Methanoculleus palmolei DSM 4273.</title>
        <authorList>
            <person name="Lai S.-J."/>
            <person name="You Y.-T."/>
            <person name="Chen S.-C."/>
        </authorList>
    </citation>
    <scope>NUCLEOTIDE SEQUENCE [LARGE SCALE GENOMIC DNA]</scope>
    <source>
        <strain evidence="2 3">DSM 4273</strain>
    </source>
</reference>
<accession>A0ABD8AA64</accession>
<sequence>MKTLIGVNGVTNSRFTGDIVSDTENPILVDGSAQGTTLMKDMEIQPSIPPADLTGETTSDPVFADASL</sequence>
<evidence type="ECO:0000256" key="1">
    <source>
        <dbReference type="SAM" id="MobiDB-lite"/>
    </source>
</evidence>
<organism evidence="2 3">
    <name type="scientific">Methanoculleus palmolei</name>
    <dbReference type="NCBI Taxonomy" id="72612"/>
    <lineage>
        <taxon>Archaea</taxon>
        <taxon>Methanobacteriati</taxon>
        <taxon>Methanobacteriota</taxon>
        <taxon>Stenosarchaea group</taxon>
        <taxon>Methanomicrobia</taxon>
        <taxon>Methanomicrobiales</taxon>
        <taxon>Methanomicrobiaceae</taxon>
        <taxon>Methanoculleus</taxon>
    </lineage>
</organism>
<dbReference type="EMBL" id="CP137641">
    <property type="protein sequence ID" value="WOX55933.1"/>
    <property type="molecule type" value="Genomic_DNA"/>
</dbReference>